<dbReference type="PRINTS" id="PR00080">
    <property type="entry name" value="SDRFAMILY"/>
</dbReference>
<keyword evidence="5" id="KW-1185">Reference proteome</keyword>
<dbReference type="Gene3D" id="3.40.50.720">
    <property type="entry name" value="NAD(P)-binding Rossmann-like Domain"/>
    <property type="match status" value="1"/>
</dbReference>
<dbReference type="Pfam" id="PF00106">
    <property type="entry name" value="adh_short"/>
    <property type="match status" value="1"/>
</dbReference>
<protein>
    <submittedName>
        <fullName evidence="4">NAD(P)-dependent dehydrogenase, short-chain alcohol dehydrogenase family</fullName>
    </submittedName>
</protein>
<organism evidence="4 5">
    <name type="scientific">Desulfopila aestuarii DSM 18488</name>
    <dbReference type="NCBI Taxonomy" id="1121416"/>
    <lineage>
        <taxon>Bacteria</taxon>
        <taxon>Pseudomonadati</taxon>
        <taxon>Thermodesulfobacteriota</taxon>
        <taxon>Desulfobulbia</taxon>
        <taxon>Desulfobulbales</taxon>
        <taxon>Desulfocapsaceae</taxon>
        <taxon>Desulfopila</taxon>
    </lineage>
</organism>
<proteinExistence type="inferred from homology"/>
<reference evidence="4 5" key="1">
    <citation type="submission" date="2016-12" db="EMBL/GenBank/DDBJ databases">
        <authorList>
            <person name="Song W.-J."/>
            <person name="Kurnit D.M."/>
        </authorList>
    </citation>
    <scope>NUCLEOTIDE SEQUENCE [LARGE SCALE GENOMIC DNA]</scope>
    <source>
        <strain evidence="4 5">DSM 18488</strain>
    </source>
</reference>
<comment type="similarity">
    <text evidence="1 3">Belongs to the short-chain dehydrogenases/reductases (SDR) family.</text>
</comment>
<sequence>MDYLESMFGLSGKTAVVTGGAGAIGTVMSDALLRAGANVVVWSRTKESIASFLARYNDLPELKSRVHGIQLDTGKETAVADAFNQSAKKFSTPEILINGVGGNKGKTPFLDIDLDQFRDILDMNLLAGLVVTTKLFCRHWIEKKIQGSIINLTSMTSYNPLSGVWAYDAAKAATLNLTMASANEFAEYGIRVNAIAPGFFIGKQNKALLIDEKTGEYTARGQSVISRTPFKRFGDVSELAGATIFLASSRASGFVTGVSIPVDGGYLVHNI</sequence>
<evidence type="ECO:0000313" key="5">
    <source>
        <dbReference type="Proteomes" id="UP000184603"/>
    </source>
</evidence>
<dbReference type="STRING" id="1121416.SAMN02745220_03882"/>
<accession>A0A1M7YEU3</accession>
<dbReference type="Proteomes" id="UP000184603">
    <property type="component" value="Unassembled WGS sequence"/>
</dbReference>
<dbReference type="PRINTS" id="PR00081">
    <property type="entry name" value="GDHRDH"/>
</dbReference>
<dbReference type="InterPro" id="IPR002347">
    <property type="entry name" value="SDR_fam"/>
</dbReference>
<keyword evidence="2" id="KW-0560">Oxidoreductase</keyword>
<dbReference type="FunFam" id="3.40.50.720:FF:000084">
    <property type="entry name" value="Short-chain dehydrogenase reductase"/>
    <property type="match status" value="1"/>
</dbReference>
<dbReference type="OrthoDB" id="9804774at2"/>
<dbReference type="InterPro" id="IPR036291">
    <property type="entry name" value="NAD(P)-bd_dom_sf"/>
</dbReference>
<dbReference type="GO" id="GO:0016616">
    <property type="term" value="F:oxidoreductase activity, acting on the CH-OH group of donors, NAD or NADP as acceptor"/>
    <property type="evidence" value="ECO:0007669"/>
    <property type="project" value="TreeGrafter"/>
</dbReference>
<dbReference type="AlphaFoldDB" id="A0A1M7YEU3"/>
<name>A0A1M7YEU3_9BACT</name>
<evidence type="ECO:0000313" key="4">
    <source>
        <dbReference type="EMBL" id="SHO51165.1"/>
    </source>
</evidence>
<evidence type="ECO:0000256" key="2">
    <source>
        <dbReference type="ARBA" id="ARBA00023002"/>
    </source>
</evidence>
<evidence type="ECO:0000256" key="3">
    <source>
        <dbReference type="RuleBase" id="RU000363"/>
    </source>
</evidence>
<dbReference type="RefSeq" id="WP_073615317.1">
    <property type="nucleotide sequence ID" value="NZ_FRFE01000023.1"/>
</dbReference>
<dbReference type="SUPFAM" id="SSF51735">
    <property type="entry name" value="NAD(P)-binding Rossmann-fold domains"/>
    <property type="match status" value="1"/>
</dbReference>
<dbReference type="EMBL" id="FRFE01000023">
    <property type="protein sequence ID" value="SHO51165.1"/>
    <property type="molecule type" value="Genomic_DNA"/>
</dbReference>
<dbReference type="PANTHER" id="PTHR42760">
    <property type="entry name" value="SHORT-CHAIN DEHYDROGENASES/REDUCTASES FAMILY MEMBER"/>
    <property type="match status" value="1"/>
</dbReference>
<gene>
    <name evidence="4" type="ORF">SAMN02745220_03882</name>
</gene>
<evidence type="ECO:0000256" key="1">
    <source>
        <dbReference type="ARBA" id="ARBA00006484"/>
    </source>
</evidence>
<dbReference type="PANTHER" id="PTHR42760:SF115">
    <property type="entry name" value="3-OXOACYL-[ACYL-CARRIER-PROTEIN] REDUCTASE FABG"/>
    <property type="match status" value="1"/>
</dbReference>